<dbReference type="RefSeq" id="WP_173778031.1">
    <property type="nucleotide sequence ID" value="NZ_JABSNO010000002.1"/>
</dbReference>
<proteinExistence type="predicted"/>
<gene>
    <name evidence="2" type="ORF">HNQ03_000470</name>
</gene>
<keyword evidence="1" id="KW-0472">Membrane</keyword>
<feature type="transmembrane region" description="Helical" evidence="1">
    <location>
        <begin position="5"/>
        <end position="24"/>
    </location>
</feature>
<keyword evidence="3" id="KW-1185">Reference proteome</keyword>
<feature type="transmembrane region" description="Helical" evidence="1">
    <location>
        <begin position="30"/>
        <end position="49"/>
    </location>
</feature>
<keyword evidence="1" id="KW-1133">Transmembrane helix</keyword>
<dbReference type="Proteomes" id="UP000610746">
    <property type="component" value="Unassembled WGS sequence"/>
</dbReference>
<evidence type="ECO:0000256" key="1">
    <source>
        <dbReference type="SAM" id="Phobius"/>
    </source>
</evidence>
<evidence type="ECO:0000313" key="2">
    <source>
        <dbReference type="EMBL" id="NRS91404.1"/>
    </source>
</evidence>
<evidence type="ECO:0000313" key="3">
    <source>
        <dbReference type="Proteomes" id="UP000610746"/>
    </source>
</evidence>
<keyword evidence="1" id="KW-0812">Transmembrane</keyword>
<name>A0A8J8G524_9FLAO</name>
<sequence length="59" mass="6573">MKLNIALFVLGLLLIIGGVVVHFLKIDFSANALIISGMMVEFLAIYLIFKTFSNIKKDD</sequence>
<organism evidence="2 3">
    <name type="scientific">Frigoriflavimonas asaccharolytica</name>
    <dbReference type="NCBI Taxonomy" id="2735899"/>
    <lineage>
        <taxon>Bacteria</taxon>
        <taxon>Pseudomonadati</taxon>
        <taxon>Bacteroidota</taxon>
        <taxon>Flavobacteriia</taxon>
        <taxon>Flavobacteriales</taxon>
        <taxon>Weeksellaceae</taxon>
        <taxon>Frigoriflavimonas</taxon>
    </lineage>
</organism>
<reference evidence="2" key="1">
    <citation type="submission" date="2020-05" db="EMBL/GenBank/DDBJ databases">
        <title>Genomic Encyclopedia of Type Strains, Phase IV (KMG-V): Genome sequencing to study the core and pangenomes of soil and plant-associated prokaryotes.</title>
        <authorList>
            <person name="Whitman W."/>
        </authorList>
    </citation>
    <scope>NUCLEOTIDE SEQUENCE</scope>
    <source>
        <strain evidence="2">16F</strain>
    </source>
</reference>
<protein>
    <submittedName>
        <fullName evidence="2">Putative membrane-anchored protein</fullName>
    </submittedName>
</protein>
<dbReference type="EMBL" id="JABSNO010000002">
    <property type="protein sequence ID" value="NRS91404.1"/>
    <property type="molecule type" value="Genomic_DNA"/>
</dbReference>
<comment type="caution">
    <text evidence="2">The sequence shown here is derived from an EMBL/GenBank/DDBJ whole genome shotgun (WGS) entry which is preliminary data.</text>
</comment>
<accession>A0A8J8G524</accession>
<dbReference type="AlphaFoldDB" id="A0A8J8G524"/>